<dbReference type="InterPro" id="IPR036770">
    <property type="entry name" value="Ankyrin_rpt-contain_sf"/>
</dbReference>
<feature type="repeat" description="ANK" evidence="3">
    <location>
        <begin position="221"/>
        <end position="253"/>
    </location>
</feature>
<feature type="compositionally biased region" description="Acidic residues" evidence="4">
    <location>
        <begin position="522"/>
        <end position="531"/>
    </location>
</feature>
<protein>
    <submittedName>
        <fullName evidence="5">Uncharacterized protein</fullName>
    </submittedName>
</protein>
<dbReference type="PRINTS" id="PR01415">
    <property type="entry name" value="ANKYRIN"/>
</dbReference>
<name>A0A0G4I5E7_9ALVE</name>
<feature type="compositionally biased region" description="Low complexity" evidence="4">
    <location>
        <begin position="560"/>
        <end position="588"/>
    </location>
</feature>
<dbReference type="PANTHER" id="PTHR24126:SF14">
    <property type="entry name" value="ANK_REP_REGION DOMAIN-CONTAINING PROTEIN"/>
    <property type="match status" value="1"/>
</dbReference>
<dbReference type="PROSITE" id="PS50297">
    <property type="entry name" value="ANK_REP_REGION"/>
    <property type="match status" value="5"/>
</dbReference>
<sequence>MSRFHLPETPDEFEIRCNQLHEQMRVMMEREVQASDYYSGDALSSSAHSKYQGPEALFQADGLDSSRDGSTAPTHKNFSDARTESTSPGGVGSPASTAWKRQASSSQISLPSASSPSGPSEGSSRPELPKLTLPGIISKEEGRRPYASLPFVRSVPEADLLKAAEMGDVQVIKTAVFSGTNPDATDATGSTALHIASKAGREEIVVLLLSHRASAHKSNKEGRTALHLASLRGHERIVVLLLKAGADPNARTKFGSAALHWAAARGHLGVVRALLGHGAKVDVPTCENEGTALLSAAFCGHLPVVRVLLSHGARICATNGKGMTALHLAASRGHDKVVAELVNTCERSSGLLAVSPGRLPLLSPSPSSSSGGEGRTEELDVTWSFVNAVDRVGETALHKAAAAGSEEAARVLMEAGADPYTVSAAGQSPLAVATVLGEDKVAAVIRALTPPGLPKGNTRMSSTTAATASTSPPASLSVAASKANEAGKGKESTAGLPPNSSSLASKNEKGVSSLEGERGGATEEEEGEDNDSATWLEIATDAGAHSDCGGMGRESPVRASSQDPPQQQPSKAPLRLPLGLSLNLSCRR</sequence>
<feature type="repeat" description="ANK" evidence="3">
    <location>
        <begin position="288"/>
        <end position="320"/>
    </location>
</feature>
<dbReference type="AlphaFoldDB" id="A0A0G4I5E7"/>
<dbReference type="PROSITE" id="PS50088">
    <property type="entry name" value="ANK_REPEAT"/>
    <property type="match status" value="6"/>
</dbReference>
<evidence type="ECO:0000256" key="3">
    <source>
        <dbReference type="PROSITE-ProRule" id="PRU00023"/>
    </source>
</evidence>
<feature type="region of interest" description="Disordered" evidence="4">
    <location>
        <begin position="449"/>
        <end position="588"/>
    </location>
</feature>
<evidence type="ECO:0000256" key="4">
    <source>
        <dbReference type="SAM" id="MobiDB-lite"/>
    </source>
</evidence>
<dbReference type="PANTHER" id="PTHR24126">
    <property type="entry name" value="ANKYRIN REPEAT, PH AND SEC7 DOMAIN CONTAINING PROTEIN SECG-RELATED"/>
    <property type="match status" value="1"/>
</dbReference>
<proteinExistence type="predicted"/>
<dbReference type="SMART" id="SM00248">
    <property type="entry name" value="ANK"/>
    <property type="match status" value="6"/>
</dbReference>
<feature type="repeat" description="ANK" evidence="3">
    <location>
        <begin position="321"/>
        <end position="343"/>
    </location>
</feature>
<dbReference type="PhylomeDB" id="A0A0G4I5E7"/>
<dbReference type="InterPro" id="IPR002110">
    <property type="entry name" value="Ankyrin_rpt"/>
</dbReference>
<feature type="compositionally biased region" description="Low complexity" evidence="4">
    <location>
        <begin position="101"/>
        <end position="126"/>
    </location>
</feature>
<evidence type="ECO:0000313" key="5">
    <source>
        <dbReference type="EMBL" id="CEM52116.1"/>
    </source>
</evidence>
<dbReference type="EMBL" id="CDMZ01005151">
    <property type="protein sequence ID" value="CEM52116.1"/>
    <property type="molecule type" value="Genomic_DNA"/>
</dbReference>
<accession>A0A0G4I5E7</accession>
<keyword evidence="2 3" id="KW-0040">ANK repeat</keyword>
<feature type="repeat" description="ANK" evidence="3">
    <location>
        <begin position="188"/>
        <end position="220"/>
    </location>
</feature>
<feature type="repeat" description="ANK" evidence="3">
    <location>
        <begin position="392"/>
        <end position="424"/>
    </location>
</feature>
<reference evidence="5" key="1">
    <citation type="submission" date="2014-11" db="EMBL/GenBank/DDBJ databases">
        <authorList>
            <person name="Otto D Thomas"/>
            <person name="Naeem Raeece"/>
        </authorList>
    </citation>
    <scope>NUCLEOTIDE SEQUENCE</scope>
</reference>
<feature type="repeat" description="ANK" evidence="3">
    <location>
        <begin position="254"/>
        <end position="286"/>
    </location>
</feature>
<feature type="region of interest" description="Disordered" evidence="4">
    <location>
        <begin position="39"/>
        <end position="130"/>
    </location>
</feature>
<feature type="compositionally biased region" description="Low complexity" evidence="4">
    <location>
        <begin position="461"/>
        <end position="483"/>
    </location>
</feature>
<dbReference type="Pfam" id="PF13637">
    <property type="entry name" value="Ank_4"/>
    <property type="match status" value="1"/>
</dbReference>
<dbReference type="Pfam" id="PF12796">
    <property type="entry name" value="Ank_2"/>
    <property type="match status" value="1"/>
</dbReference>
<evidence type="ECO:0000256" key="2">
    <source>
        <dbReference type="ARBA" id="ARBA00023043"/>
    </source>
</evidence>
<gene>
    <name evidence="5" type="ORF">Cvel_11080</name>
</gene>
<evidence type="ECO:0000256" key="1">
    <source>
        <dbReference type="ARBA" id="ARBA00022737"/>
    </source>
</evidence>
<dbReference type="Gene3D" id="1.25.40.20">
    <property type="entry name" value="Ankyrin repeat-containing domain"/>
    <property type="match status" value="3"/>
</dbReference>
<dbReference type="Pfam" id="PF00023">
    <property type="entry name" value="Ank"/>
    <property type="match status" value="2"/>
</dbReference>
<keyword evidence="1" id="KW-0677">Repeat</keyword>
<dbReference type="SUPFAM" id="SSF48403">
    <property type="entry name" value="Ankyrin repeat"/>
    <property type="match status" value="1"/>
</dbReference>
<dbReference type="VEuPathDB" id="CryptoDB:Cvel_11080"/>
<organism evidence="5">
    <name type="scientific">Chromera velia CCMP2878</name>
    <dbReference type="NCBI Taxonomy" id="1169474"/>
    <lineage>
        <taxon>Eukaryota</taxon>
        <taxon>Sar</taxon>
        <taxon>Alveolata</taxon>
        <taxon>Colpodellida</taxon>
        <taxon>Chromeraceae</taxon>
        <taxon>Chromera</taxon>
    </lineage>
</organism>